<protein>
    <submittedName>
        <fullName evidence="2">Uncharacterized protein</fullName>
    </submittedName>
</protein>
<dbReference type="Proteomes" id="UP000266841">
    <property type="component" value="Unassembled WGS sequence"/>
</dbReference>
<evidence type="ECO:0000313" key="2">
    <source>
        <dbReference type="EMBL" id="EJK55700.1"/>
    </source>
</evidence>
<evidence type="ECO:0000313" key="3">
    <source>
        <dbReference type="Proteomes" id="UP000266841"/>
    </source>
</evidence>
<feature type="compositionally biased region" description="Pro residues" evidence="1">
    <location>
        <begin position="574"/>
        <end position="583"/>
    </location>
</feature>
<comment type="caution">
    <text evidence="2">The sequence shown here is derived from an EMBL/GenBank/DDBJ whole genome shotgun (WGS) entry which is preliminary data.</text>
</comment>
<feature type="compositionally biased region" description="Low complexity" evidence="1">
    <location>
        <begin position="363"/>
        <end position="383"/>
    </location>
</feature>
<feature type="compositionally biased region" description="Low complexity" evidence="1">
    <location>
        <begin position="555"/>
        <end position="573"/>
    </location>
</feature>
<dbReference type="AlphaFoldDB" id="K0RRU6"/>
<feature type="compositionally biased region" description="Low complexity" evidence="1">
    <location>
        <begin position="584"/>
        <end position="603"/>
    </location>
</feature>
<proteinExistence type="predicted"/>
<feature type="compositionally biased region" description="Gly residues" evidence="1">
    <location>
        <begin position="346"/>
        <end position="362"/>
    </location>
</feature>
<dbReference type="EMBL" id="AGNL01033430">
    <property type="protein sequence ID" value="EJK55700.1"/>
    <property type="molecule type" value="Genomic_DNA"/>
</dbReference>
<gene>
    <name evidence="2" type="ORF">THAOC_24541</name>
</gene>
<feature type="compositionally biased region" description="Basic and acidic residues" evidence="1">
    <location>
        <begin position="124"/>
        <end position="145"/>
    </location>
</feature>
<name>K0RRU6_THAOC</name>
<feature type="region of interest" description="Disordered" evidence="1">
    <location>
        <begin position="341"/>
        <end position="384"/>
    </location>
</feature>
<feature type="region of interest" description="Disordered" evidence="1">
    <location>
        <begin position="259"/>
        <end position="307"/>
    </location>
</feature>
<keyword evidence="3" id="KW-1185">Reference proteome</keyword>
<accession>K0RRU6</accession>
<feature type="compositionally biased region" description="Basic and acidic residues" evidence="1">
    <location>
        <begin position="22"/>
        <end position="32"/>
    </location>
</feature>
<dbReference type="OMA" id="WRCRTED"/>
<organism evidence="2 3">
    <name type="scientific">Thalassiosira oceanica</name>
    <name type="common">Marine diatom</name>
    <dbReference type="NCBI Taxonomy" id="159749"/>
    <lineage>
        <taxon>Eukaryota</taxon>
        <taxon>Sar</taxon>
        <taxon>Stramenopiles</taxon>
        <taxon>Ochrophyta</taxon>
        <taxon>Bacillariophyta</taxon>
        <taxon>Coscinodiscophyceae</taxon>
        <taxon>Thalassiosirophycidae</taxon>
        <taxon>Thalassiosirales</taxon>
        <taxon>Thalassiosiraceae</taxon>
        <taxon>Thalassiosira</taxon>
    </lineage>
</organism>
<feature type="compositionally biased region" description="Low complexity" evidence="1">
    <location>
        <begin position="790"/>
        <end position="806"/>
    </location>
</feature>
<feature type="compositionally biased region" description="Gly residues" evidence="1">
    <location>
        <begin position="807"/>
        <end position="818"/>
    </location>
</feature>
<feature type="compositionally biased region" description="Low complexity" evidence="1">
    <location>
        <begin position="63"/>
        <end position="76"/>
    </location>
</feature>
<feature type="compositionally biased region" description="Basic residues" evidence="1">
    <location>
        <begin position="762"/>
        <end position="771"/>
    </location>
</feature>
<evidence type="ECO:0000256" key="1">
    <source>
        <dbReference type="SAM" id="MobiDB-lite"/>
    </source>
</evidence>
<sequence length="827" mass="88056">MRGRRLPEFVPQATRILSPSRIRPERQERESGARGGTPSADQGDAERKRGRKERESDEEEETSAPAPRSPGGASPGRKPRPVRRSLNQRIGLLRRRARRHTQLDPGLPRGEPPRLALRVRRRRPVGDGRDGRDGLILVRRGEGRARRGVLRQRPAAELVRRQPRLDGGGRGGGQQGGSEHGEQRVLLRARRRGDSGGRRRGGGVRPGGRDRVGPDGESRGGGHGESHGQAVQAGGEYVEADGGADGRTDLLPVRRADGKSHFGAHRGADGEAHGRADCRAHGTPHGGSRDGVPHGQAHAGPVGRSLSGSPLLLAQRLLRDRGHRRARRYRVRVPTCRSVQPRRTRAGGGAGGRGVDGAGAVRGGSPTAGPTGSPTGGTADPTPMWHPHFASYDETTETMECIYGTTYPAVWSDPSQRDAHLFDTEEGCCEAWRCRTEDAGTSGEDGGRWLQSEDGTDCVYLVLPPGMLGADFLFETKEGCCEVNDCVVLVEEAWLWNQDRTDCVFFEFEGEGVPDADFLFGTRGECCAVNSCIERDTAEPSPSVAEDTAAPSASPADTVGPAGPAGPAGSDAPAAPPVRPPTASPAVPMSLSPTGPGTPVGPATVRSLTMTVVGVAPIDPELWSDATERYIEEYFNGGGVGASGVEVEIKVTGQDFILEWGDGGASEATGERRSNLFAGTPPGGLRRRRRGQEAMVASAVLFYDQTSTFVSLDPATYDAVYVARAPFATAQGRERYAARLREVRPRFESVLSTSGVGYTPHPPRRRRRARGARQAGPDPTATSSRRGPRSGRSAARPSSPPRRCSCVGGGRPSEGGGTWRRSATATT</sequence>
<feature type="region of interest" description="Disordered" evidence="1">
    <location>
        <begin position="1"/>
        <end position="230"/>
    </location>
</feature>
<feature type="region of interest" description="Disordered" evidence="1">
    <location>
        <begin position="752"/>
        <end position="827"/>
    </location>
</feature>
<feature type="compositionally biased region" description="Gly residues" evidence="1">
    <location>
        <begin position="166"/>
        <end position="178"/>
    </location>
</feature>
<feature type="region of interest" description="Disordered" evidence="1">
    <location>
        <begin position="537"/>
        <end position="603"/>
    </location>
</feature>
<reference evidence="2 3" key="1">
    <citation type="journal article" date="2012" name="Genome Biol.">
        <title>Genome and low-iron response of an oceanic diatom adapted to chronic iron limitation.</title>
        <authorList>
            <person name="Lommer M."/>
            <person name="Specht M."/>
            <person name="Roy A.S."/>
            <person name="Kraemer L."/>
            <person name="Andreson R."/>
            <person name="Gutowska M.A."/>
            <person name="Wolf J."/>
            <person name="Bergner S.V."/>
            <person name="Schilhabel M.B."/>
            <person name="Klostermeier U.C."/>
            <person name="Beiko R.G."/>
            <person name="Rosenstiel P."/>
            <person name="Hippler M."/>
            <person name="Laroche J."/>
        </authorList>
    </citation>
    <scope>NUCLEOTIDE SEQUENCE [LARGE SCALE GENOMIC DNA]</scope>
    <source>
        <strain evidence="2 3">CCMP1005</strain>
    </source>
</reference>
<feature type="compositionally biased region" description="Basic and acidic residues" evidence="1">
    <location>
        <begin position="259"/>
        <end position="280"/>
    </location>
</feature>
<feature type="compositionally biased region" description="Basic and acidic residues" evidence="1">
    <location>
        <begin position="44"/>
        <end position="55"/>
    </location>
</feature>
<feature type="compositionally biased region" description="Basic and acidic residues" evidence="1">
    <location>
        <begin position="207"/>
        <end position="226"/>
    </location>
</feature>